<evidence type="ECO:0000256" key="9">
    <source>
        <dbReference type="PIRNR" id="PIRNR003128"/>
    </source>
</evidence>
<evidence type="ECO:0000256" key="7">
    <source>
        <dbReference type="ARBA" id="ARBA00023204"/>
    </source>
</evidence>
<dbReference type="SUPFAM" id="SSF52540">
    <property type="entry name" value="P-loop containing nucleoside triphosphate hydrolases"/>
    <property type="match status" value="1"/>
</dbReference>
<evidence type="ECO:0000256" key="3">
    <source>
        <dbReference type="ARBA" id="ARBA00021315"/>
    </source>
</evidence>
<dbReference type="CDD" id="cd03241">
    <property type="entry name" value="ABC_RecN"/>
    <property type="match status" value="2"/>
</dbReference>
<dbReference type="PANTHER" id="PTHR11059:SF0">
    <property type="entry name" value="DNA REPAIR PROTEIN RECN"/>
    <property type="match status" value="1"/>
</dbReference>
<keyword evidence="4" id="KW-0547">Nucleotide-binding</keyword>
<dbReference type="Gene3D" id="3.40.50.300">
    <property type="entry name" value="P-loop containing nucleotide triphosphate hydrolases"/>
    <property type="match status" value="2"/>
</dbReference>
<dbReference type="Proteomes" id="UP000886758">
    <property type="component" value="Unassembled WGS sequence"/>
</dbReference>
<evidence type="ECO:0000256" key="8">
    <source>
        <dbReference type="ARBA" id="ARBA00033408"/>
    </source>
</evidence>
<dbReference type="InterPro" id="IPR027417">
    <property type="entry name" value="P-loop_NTPase"/>
</dbReference>
<evidence type="ECO:0000313" key="11">
    <source>
        <dbReference type="EMBL" id="HIT49966.1"/>
    </source>
</evidence>
<evidence type="ECO:0000259" key="10">
    <source>
        <dbReference type="Pfam" id="PF02463"/>
    </source>
</evidence>
<gene>
    <name evidence="11" type="primary">recN</name>
    <name evidence="11" type="ORF">IAD46_02960</name>
</gene>
<protein>
    <recommendedName>
        <fullName evidence="3 9">DNA repair protein RecN</fullName>
    </recommendedName>
    <alternativeName>
        <fullName evidence="8 9">Recombination protein N</fullName>
    </alternativeName>
</protein>
<reference evidence="11" key="1">
    <citation type="submission" date="2020-10" db="EMBL/GenBank/DDBJ databases">
        <authorList>
            <person name="Gilroy R."/>
        </authorList>
    </citation>
    <scope>NUCLEOTIDE SEQUENCE</scope>
    <source>
        <strain evidence="11">ChiW17-6978</strain>
    </source>
</reference>
<comment type="similarity">
    <text evidence="2 9">Belongs to the RecN family.</text>
</comment>
<comment type="caution">
    <text evidence="11">The sequence shown here is derived from an EMBL/GenBank/DDBJ whole genome shotgun (WGS) entry which is preliminary data.</text>
</comment>
<evidence type="ECO:0000313" key="12">
    <source>
        <dbReference type="Proteomes" id="UP000886758"/>
    </source>
</evidence>
<dbReference type="GO" id="GO:0006310">
    <property type="term" value="P:DNA recombination"/>
    <property type="evidence" value="ECO:0007669"/>
    <property type="project" value="InterPro"/>
</dbReference>
<evidence type="ECO:0000256" key="6">
    <source>
        <dbReference type="ARBA" id="ARBA00022840"/>
    </source>
</evidence>
<sequence length="563" mass="64592">MLLQLKIKNFAIIDDLEVNFKEGMTVLTGETGAGKSLIIDSISLLLGQRADSDMIRYGAKEARIEGVFQTDKPSVFALLERFGIKGDSITIKRILSVGGKNVIQVNQTNISLMQLRQIAVLLADIHTQNDTYRLFNPESYFELITPKEDGNYDALFATYSLSYLKYLEELKQYQKILKGQKESMEHLDRLRFEMQELSSLHLYEGIDEELEKTVLKLQNYDKIFSSLSGAYQCLENEYFSLEQLYRASSELEKIKSLDQSFQDDQEKLLDSYYLLDEIKQHLFKELRMMDYSEAELNQATERLLEIEKAKTKYGKCVRELIAYLEEIKLEIALNENYDAVLDTQKKTVIQLYEQVKKNALLLSDYRKKHCLKIEAGILKECRALDLEQTAFSIHFSSTLKEDPFDSEQFDGNGIDRVDFLISFNDGEPKHSLHKVASGGEMSRVMLAFKSYFAAENRYAVMVFDEIDTGVSGATAKKIALKLLQISKGSQVLCITHLPQVAAIGDWHIRIYKRRNDGRTTTHIEELDFEARMEEVALMLSGDKMSVYALEHAKALLQEKNDLK</sequence>
<keyword evidence="7 9" id="KW-0234">DNA repair</keyword>
<evidence type="ECO:0000256" key="5">
    <source>
        <dbReference type="ARBA" id="ARBA00022763"/>
    </source>
</evidence>
<dbReference type="PIRSF" id="PIRSF003128">
    <property type="entry name" value="RecN"/>
    <property type="match status" value="1"/>
</dbReference>
<dbReference type="GO" id="GO:0009432">
    <property type="term" value="P:SOS response"/>
    <property type="evidence" value="ECO:0007669"/>
    <property type="project" value="TreeGrafter"/>
</dbReference>
<dbReference type="Pfam" id="PF02463">
    <property type="entry name" value="SMC_N"/>
    <property type="match status" value="1"/>
</dbReference>
<dbReference type="GO" id="GO:0043590">
    <property type="term" value="C:bacterial nucleoid"/>
    <property type="evidence" value="ECO:0007669"/>
    <property type="project" value="TreeGrafter"/>
</dbReference>
<dbReference type="GO" id="GO:0005524">
    <property type="term" value="F:ATP binding"/>
    <property type="evidence" value="ECO:0007669"/>
    <property type="project" value="UniProtKB-KW"/>
</dbReference>
<dbReference type="AlphaFoldDB" id="A0A9D1KIW9"/>
<comment type="function">
    <text evidence="1 9">May be involved in recombinational repair of damaged DNA.</text>
</comment>
<evidence type="ECO:0000256" key="4">
    <source>
        <dbReference type="ARBA" id="ARBA00022741"/>
    </source>
</evidence>
<dbReference type="EMBL" id="DVLF01000094">
    <property type="protein sequence ID" value="HIT49966.1"/>
    <property type="molecule type" value="Genomic_DNA"/>
</dbReference>
<accession>A0A9D1KIW9</accession>
<reference evidence="11" key="2">
    <citation type="journal article" date="2021" name="PeerJ">
        <title>Extensive microbial diversity within the chicken gut microbiome revealed by metagenomics and culture.</title>
        <authorList>
            <person name="Gilroy R."/>
            <person name="Ravi A."/>
            <person name="Getino M."/>
            <person name="Pursley I."/>
            <person name="Horton D.L."/>
            <person name="Alikhan N.F."/>
            <person name="Baker D."/>
            <person name="Gharbi K."/>
            <person name="Hall N."/>
            <person name="Watson M."/>
            <person name="Adriaenssens E.M."/>
            <person name="Foster-Nyarko E."/>
            <person name="Jarju S."/>
            <person name="Secka A."/>
            <person name="Antonio M."/>
            <person name="Oren A."/>
            <person name="Chaudhuri R.R."/>
            <person name="La Ragione R."/>
            <person name="Hildebrand F."/>
            <person name="Pallen M.J."/>
        </authorList>
    </citation>
    <scope>NUCLEOTIDE SEQUENCE</scope>
    <source>
        <strain evidence="11">ChiW17-6978</strain>
    </source>
</reference>
<feature type="domain" description="RecF/RecN/SMC N-terminal" evidence="10">
    <location>
        <begin position="2"/>
        <end position="515"/>
    </location>
</feature>
<name>A0A9D1KIW9_9MOLU</name>
<dbReference type="NCBIfam" id="TIGR00634">
    <property type="entry name" value="recN"/>
    <property type="match status" value="1"/>
</dbReference>
<keyword evidence="6" id="KW-0067">ATP-binding</keyword>
<dbReference type="InterPro" id="IPR003395">
    <property type="entry name" value="RecF/RecN/SMC_N"/>
</dbReference>
<proteinExistence type="inferred from homology"/>
<dbReference type="InterPro" id="IPR004604">
    <property type="entry name" value="DNA_recomb/repair_RecN"/>
</dbReference>
<evidence type="ECO:0000256" key="2">
    <source>
        <dbReference type="ARBA" id="ARBA00009441"/>
    </source>
</evidence>
<evidence type="ECO:0000256" key="1">
    <source>
        <dbReference type="ARBA" id="ARBA00003618"/>
    </source>
</evidence>
<dbReference type="GO" id="GO:0006281">
    <property type="term" value="P:DNA repair"/>
    <property type="evidence" value="ECO:0007669"/>
    <property type="project" value="UniProtKB-KW"/>
</dbReference>
<dbReference type="PANTHER" id="PTHR11059">
    <property type="entry name" value="DNA REPAIR PROTEIN RECN"/>
    <property type="match status" value="1"/>
</dbReference>
<keyword evidence="5 9" id="KW-0227">DNA damage</keyword>
<organism evidence="11 12">
    <name type="scientific">Candidatus Pelethenecus faecipullorum</name>
    <dbReference type="NCBI Taxonomy" id="2840900"/>
    <lineage>
        <taxon>Bacteria</taxon>
        <taxon>Bacillati</taxon>
        <taxon>Mycoplasmatota</taxon>
        <taxon>Mollicutes</taxon>
        <taxon>Candidatus Pelethenecus</taxon>
    </lineage>
</organism>